<dbReference type="Gene3D" id="2.20.70.10">
    <property type="match status" value="1"/>
</dbReference>
<dbReference type="InterPro" id="IPR001202">
    <property type="entry name" value="WW_dom"/>
</dbReference>
<feature type="compositionally biased region" description="Basic and acidic residues" evidence="1">
    <location>
        <begin position="163"/>
        <end position="186"/>
    </location>
</feature>
<feature type="region of interest" description="Disordered" evidence="1">
    <location>
        <begin position="331"/>
        <end position="420"/>
    </location>
</feature>
<evidence type="ECO:0000259" key="2">
    <source>
        <dbReference type="PROSITE" id="PS50020"/>
    </source>
</evidence>
<dbReference type="InterPro" id="IPR036020">
    <property type="entry name" value="WW_dom_sf"/>
</dbReference>
<accession>A0A6C0KC15</accession>
<proteinExistence type="predicted"/>
<sequence>MSNLFDTFKEAIENATMKWVEYKQKEDAYKGKVNKGLDELDLLIKRLNACIKKLVDLQDDYSSYIQRITQIRINMQSMLDQQITQITNRSGEDCDEKIRALLTKFQGFVNTIKGWEGDTSRFEGLLKTLKEEIDKLCDKADEIIAKNDQNKTGLDEELKKVEEAMRQGRGSSKEDADDERKEDVRQEAPQQQAQPENLPAGWQKEHDPNTGNDYYFCEATGKSSWTVPTGSCGSQQVAQKVDQPQVSQSRQQGGEFGEEFDCSKIENNRTLGRELHNHIIKKWNNDPVFQIERQAKKIKMQKYLEKLSRQPRCKAIFDKLGNPPFVMANLLDSDDNGGSSRGLGRSTEWSSAGAQALRGGRRTRKKRGGWQTPQKLESISRYSPIRRVERKKKKKKKRNTKKNKKRRRRKQTKRRGKKRN</sequence>
<feature type="compositionally biased region" description="Low complexity" evidence="1">
    <location>
        <begin position="187"/>
        <end position="196"/>
    </location>
</feature>
<feature type="compositionally biased region" description="Basic residues" evidence="1">
    <location>
        <begin position="359"/>
        <end position="368"/>
    </location>
</feature>
<evidence type="ECO:0000313" key="3">
    <source>
        <dbReference type="EMBL" id="QHU14933.1"/>
    </source>
</evidence>
<evidence type="ECO:0000256" key="1">
    <source>
        <dbReference type="SAM" id="MobiDB-lite"/>
    </source>
</evidence>
<dbReference type="AlphaFoldDB" id="A0A6C0KC15"/>
<feature type="compositionally biased region" description="Polar residues" evidence="1">
    <location>
        <begin position="371"/>
        <end position="381"/>
    </location>
</feature>
<dbReference type="PROSITE" id="PS01159">
    <property type="entry name" value="WW_DOMAIN_1"/>
    <property type="match status" value="1"/>
</dbReference>
<feature type="domain" description="WW" evidence="2">
    <location>
        <begin position="196"/>
        <end position="230"/>
    </location>
</feature>
<dbReference type="SMART" id="SM00456">
    <property type="entry name" value="WW"/>
    <property type="match status" value="1"/>
</dbReference>
<protein>
    <recommendedName>
        <fullName evidence="2">WW domain-containing protein</fullName>
    </recommendedName>
</protein>
<organism evidence="3">
    <name type="scientific">viral metagenome</name>
    <dbReference type="NCBI Taxonomy" id="1070528"/>
    <lineage>
        <taxon>unclassified sequences</taxon>
        <taxon>metagenomes</taxon>
        <taxon>organismal metagenomes</taxon>
    </lineage>
</organism>
<name>A0A6C0KC15_9ZZZZ</name>
<reference evidence="3" key="1">
    <citation type="journal article" date="2020" name="Nature">
        <title>Giant virus diversity and host interactions through global metagenomics.</title>
        <authorList>
            <person name="Schulz F."/>
            <person name="Roux S."/>
            <person name="Paez-Espino D."/>
            <person name="Jungbluth S."/>
            <person name="Walsh D.A."/>
            <person name="Denef V.J."/>
            <person name="McMahon K.D."/>
            <person name="Konstantinidis K.T."/>
            <person name="Eloe-Fadrosh E.A."/>
            <person name="Kyrpides N.C."/>
            <person name="Woyke T."/>
        </authorList>
    </citation>
    <scope>NUCLEOTIDE SEQUENCE</scope>
    <source>
        <strain evidence="3">GVMAG-S-1102244-55</strain>
    </source>
</reference>
<dbReference type="EMBL" id="MN740847">
    <property type="protein sequence ID" value="QHU14933.1"/>
    <property type="molecule type" value="Genomic_DNA"/>
</dbReference>
<dbReference type="PROSITE" id="PS50020">
    <property type="entry name" value="WW_DOMAIN_2"/>
    <property type="match status" value="1"/>
</dbReference>
<feature type="region of interest" description="Disordered" evidence="1">
    <location>
        <begin position="163"/>
        <end position="209"/>
    </location>
</feature>
<feature type="compositionally biased region" description="Basic residues" evidence="1">
    <location>
        <begin position="388"/>
        <end position="420"/>
    </location>
</feature>
<dbReference type="SUPFAM" id="SSF51045">
    <property type="entry name" value="WW domain"/>
    <property type="match status" value="1"/>
</dbReference>